<evidence type="ECO:0000313" key="6">
    <source>
        <dbReference type="Proteomes" id="UP001138751"/>
    </source>
</evidence>
<feature type="domain" description="UDP-glucose/GDP-mannose dehydrogenase C-terminal" evidence="4">
    <location>
        <begin position="323"/>
        <end position="419"/>
    </location>
</feature>
<organism evidence="5 6">
    <name type="scientific">Neoroseomonas soli</name>
    <dbReference type="NCBI Taxonomy" id="1081025"/>
    <lineage>
        <taxon>Bacteria</taxon>
        <taxon>Pseudomonadati</taxon>
        <taxon>Pseudomonadota</taxon>
        <taxon>Alphaproteobacteria</taxon>
        <taxon>Acetobacterales</taxon>
        <taxon>Acetobacteraceae</taxon>
        <taxon>Neoroseomonas</taxon>
    </lineage>
</organism>
<dbReference type="SMART" id="SM00984">
    <property type="entry name" value="UDPG_MGDP_dh_C"/>
    <property type="match status" value="1"/>
</dbReference>
<dbReference type="EMBL" id="JAAEDM010000056">
    <property type="protein sequence ID" value="MBR0673019.1"/>
    <property type="molecule type" value="Genomic_DNA"/>
</dbReference>
<dbReference type="SUPFAM" id="SSF48179">
    <property type="entry name" value="6-phosphogluconate dehydrogenase C-terminal domain-like"/>
    <property type="match status" value="1"/>
</dbReference>
<dbReference type="InterPro" id="IPR014027">
    <property type="entry name" value="UDP-Glc/GDP-Man_DH_C"/>
</dbReference>
<dbReference type="InterPro" id="IPR001732">
    <property type="entry name" value="UDP-Glc/GDP-Man_DH_N"/>
</dbReference>
<dbReference type="Pfam" id="PF03721">
    <property type="entry name" value="UDPG_MGDP_dh_N"/>
    <property type="match status" value="1"/>
</dbReference>
<dbReference type="PIRSF" id="PIRSF500136">
    <property type="entry name" value="UDP_ManNAc_DH"/>
    <property type="match status" value="1"/>
</dbReference>
<sequence>MPDTALLPDIVLRPAPGPGRVVVVGLGYVGRPLALEAAASGFEVTGFDLDLAAVEAAAAAWRDAPPAPGAGALCATADSRCLPPAEIWLVCVPTPLDAAGRPDLAAVAAALETCRAHIPRGGLACLVSTCQPGATNGLCRRVLERDGWQVGRDVFLAVSPERENPGDAALGPRRIPRLLGAPDAASLARARAFWERVADRVVPVSSPEVAECAKLLENTYRLVNVALMDELHRGFAALGVPTREVVAAAATKPFGFSPFWPGLGAGGHCIPVDPAYLRMEAKRAGATFPLVDAALAANQARPARVLTAMAQAFGGSLVGRRILVAGVTYKPDVADLRGAAPVALLQGLLALGAQAAWWDPLLPAEPQELAGLPRAADPSGRGWADPEAIVLGAPHRALDLGGLAALAPIVFDPFGLVPADAEGRVRVV</sequence>
<name>A0A9X9X0U0_9PROT</name>
<comment type="caution">
    <text evidence="5">The sequence shown here is derived from an EMBL/GenBank/DDBJ whole genome shotgun (WGS) entry which is preliminary data.</text>
</comment>
<dbReference type="PANTHER" id="PTHR43491">
    <property type="entry name" value="UDP-N-ACETYL-D-MANNOSAMINE DEHYDROGENASE"/>
    <property type="match status" value="1"/>
</dbReference>
<keyword evidence="1" id="KW-0560">Oxidoreductase</keyword>
<keyword evidence="6" id="KW-1185">Reference proteome</keyword>
<dbReference type="Gene3D" id="3.40.50.720">
    <property type="entry name" value="NAD(P)-binding Rossmann-like Domain"/>
    <property type="match status" value="2"/>
</dbReference>
<evidence type="ECO:0000256" key="3">
    <source>
        <dbReference type="PIRNR" id="PIRNR000124"/>
    </source>
</evidence>
<dbReference type="InterPro" id="IPR008927">
    <property type="entry name" value="6-PGluconate_DH-like_C_sf"/>
</dbReference>
<accession>A0A9X9X0U0</accession>
<dbReference type="GO" id="GO:0051287">
    <property type="term" value="F:NAD binding"/>
    <property type="evidence" value="ECO:0007669"/>
    <property type="project" value="InterPro"/>
</dbReference>
<dbReference type="SUPFAM" id="SSF52413">
    <property type="entry name" value="UDP-glucose/GDP-mannose dehydrogenase C-terminal domain"/>
    <property type="match status" value="1"/>
</dbReference>
<reference evidence="5" key="2">
    <citation type="journal article" date="2021" name="Syst. Appl. Microbiol.">
        <title>Roseomonas hellenica sp. nov., isolated from roots of wild-growing Alkanna tinctoria.</title>
        <authorList>
            <person name="Rat A."/>
            <person name="Naranjo H.D."/>
            <person name="Lebbe L."/>
            <person name="Cnockaert M."/>
            <person name="Krigas N."/>
            <person name="Grigoriadou K."/>
            <person name="Maloupa E."/>
            <person name="Willems A."/>
        </authorList>
    </citation>
    <scope>NUCLEOTIDE SEQUENCE</scope>
    <source>
        <strain evidence="5">LMG 31231</strain>
    </source>
</reference>
<keyword evidence="2" id="KW-0520">NAD</keyword>
<dbReference type="PANTHER" id="PTHR43491:SF1">
    <property type="entry name" value="UDP-N-ACETYL-D-MANNOSAMINE DEHYDROGENASE"/>
    <property type="match status" value="1"/>
</dbReference>
<dbReference type="RefSeq" id="WP_211863434.1">
    <property type="nucleotide sequence ID" value="NZ_JAAEDM010000056.1"/>
</dbReference>
<dbReference type="InterPro" id="IPR014026">
    <property type="entry name" value="UDP-Glc/GDP-Man_DH_dimer"/>
</dbReference>
<dbReference type="PIRSF" id="PIRSF000124">
    <property type="entry name" value="UDPglc_GDPman_dh"/>
    <property type="match status" value="1"/>
</dbReference>
<dbReference type="Pfam" id="PF03720">
    <property type="entry name" value="UDPG_MGDP_dh_C"/>
    <property type="match status" value="1"/>
</dbReference>
<dbReference type="InterPro" id="IPR036291">
    <property type="entry name" value="NAD(P)-bd_dom_sf"/>
</dbReference>
<comment type="similarity">
    <text evidence="3">Belongs to the UDP-glucose/GDP-mannose dehydrogenase family.</text>
</comment>
<dbReference type="InterPro" id="IPR028359">
    <property type="entry name" value="UDP_ManNAc/GlcNAc_DH"/>
</dbReference>
<evidence type="ECO:0000313" key="5">
    <source>
        <dbReference type="EMBL" id="MBR0673019.1"/>
    </source>
</evidence>
<dbReference type="InterPro" id="IPR017476">
    <property type="entry name" value="UDP-Glc/GDP-Man"/>
</dbReference>
<proteinExistence type="inferred from homology"/>
<dbReference type="GO" id="GO:0016616">
    <property type="term" value="F:oxidoreductase activity, acting on the CH-OH group of donors, NAD or NADP as acceptor"/>
    <property type="evidence" value="ECO:0007669"/>
    <property type="project" value="InterPro"/>
</dbReference>
<dbReference type="NCBIfam" id="TIGR03026">
    <property type="entry name" value="NDP-sugDHase"/>
    <property type="match status" value="1"/>
</dbReference>
<dbReference type="Proteomes" id="UP001138751">
    <property type="component" value="Unassembled WGS sequence"/>
</dbReference>
<dbReference type="AlphaFoldDB" id="A0A9X9X0U0"/>
<evidence type="ECO:0000259" key="4">
    <source>
        <dbReference type="SMART" id="SM00984"/>
    </source>
</evidence>
<dbReference type="Pfam" id="PF00984">
    <property type="entry name" value="UDPG_MGDP_dh"/>
    <property type="match status" value="1"/>
</dbReference>
<protein>
    <submittedName>
        <fullName evidence="5">Nucleotide sugar dehydrogenase</fullName>
    </submittedName>
</protein>
<dbReference type="GO" id="GO:0016628">
    <property type="term" value="F:oxidoreductase activity, acting on the CH-CH group of donors, NAD or NADP as acceptor"/>
    <property type="evidence" value="ECO:0007669"/>
    <property type="project" value="InterPro"/>
</dbReference>
<dbReference type="SUPFAM" id="SSF51735">
    <property type="entry name" value="NAD(P)-binding Rossmann-fold domains"/>
    <property type="match status" value="1"/>
</dbReference>
<evidence type="ECO:0000256" key="1">
    <source>
        <dbReference type="ARBA" id="ARBA00023002"/>
    </source>
</evidence>
<dbReference type="GO" id="GO:0000271">
    <property type="term" value="P:polysaccharide biosynthetic process"/>
    <property type="evidence" value="ECO:0007669"/>
    <property type="project" value="InterPro"/>
</dbReference>
<evidence type="ECO:0000256" key="2">
    <source>
        <dbReference type="ARBA" id="ARBA00023027"/>
    </source>
</evidence>
<gene>
    <name evidence="5" type="ORF">GXW76_17710</name>
</gene>
<dbReference type="InterPro" id="IPR036220">
    <property type="entry name" value="UDP-Glc/GDP-Man_DH_C_sf"/>
</dbReference>
<reference evidence="5" key="1">
    <citation type="submission" date="2020-01" db="EMBL/GenBank/DDBJ databases">
        <authorList>
            <person name="Rat A."/>
        </authorList>
    </citation>
    <scope>NUCLEOTIDE SEQUENCE</scope>
    <source>
        <strain evidence="5">LMG 31231</strain>
    </source>
</reference>